<evidence type="ECO:0000256" key="9">
    <source>
        <dbReference type="ARBA" id="ARBA00023136"/>
    </source>
</evidence>
<evidence type="ECO:0000256" key="8">
    <source>
        <dbReference type="ARBA" id="ARBA00023010"/>
    </source>
</evidence>
<dbReference type="STRING" id="1314773.A0A3N2PT52"/>
<evidence type="ECO:0000256" key="7">
    <source>
        <dbReference type="ARBA" id="ARBA00022989"/>
    </source>
</evidence>
<dbReference type="GeneID" id="39580774"/>
<reference evidence="11 12" key="1">
    <citation type="journal article" date="2018" name="Mol. Ecol.">
        <title>The obligate alkalophilic soda-lake fungus Sodiomyces alkalinus has shifted to a protein diet.</title>
        <authorList>
            <person name="Grum-Grzhimaylo A.A."/>
            <person name="Falkoski D.L."/>
            <person name="van den Heuvel J."/>
            <person name="Valero-Jimenez C.A."/>
            <person name="Min B."/>
            <person name="Choi I.G."/>
            <person name="Lipzen A."/>
            <person name="Daum C.G."/>
            <person name="Aanen D.K."/>
            <person name="Tsang A."/>
            <person name="Henrissat B."/>
            <person name="Bilanenko E.N."/>
            <person name="de Vries R.P."/>
            <person name="van Kan J.A.L."/>
            <person name="Grigoriev I.V."/>
            <person name="Debets A.J.M."/>
        </authorList>
    </citation>
    <scope>NUCLEOTIDE SEQUENCE [LARGE SCALE GENOMIC DNA]</scope>
    <source>
        <strain evidence="11 12">F11</strain>
    </source>
</reference>
<keyword evidence="6" id="KW-0653">Protein transport</keyword>
<evidence type="ECO:0000256" key="5">
    <source>
        <dbReference type="ARBA" id="ARBA00022824"/>
    </source>
</evidence>
<name>A0A3N2PT52_SODAK</name>
<keyword evidence="5" id="KW-0256">Endoplasmic reticulum</keyword>
<keyword evidence="4 10" id="KW-0812">Transmembrane</keyword>
<dbReference type="GO" id="GO:0006605">
    <property type="term" value="P:protein targeting"/>
    <property type="evidence" value="ECO:0007669"/>
    <property type="project" value="InterPro"/>
</dbReference>
<dbReference type="GO" id="GO:0006886">
    <property type="term" value="P:intracellular protein transport"/>
    <property type="evidence" value="ECO:0007669"/>
    <property type="project" value="InterPro"/>
</dbReference>
<proteinExistence type="inferred from homology"/>
<evidence type="ECO:0000256" key="2">
    <source>
        <dbReference type="ARBA" id="ARBA00008274"/>
    </source>
</evidence>
<keyword evidence="7 10" id="KW-1133">Transmembrane helix</keyword>
<comment type="similarity">
    <text evidence="2">Belongs to the SecE/SEC61-gamma family.</text>
</comment>
<dbReference type="EMBL" id="ML119057">
    <property type="protein sequence ID" value="ROT37661.1"/>
    <property type="molecule type" value="Genomic_DNA"/>
</dbReference>
<dbReference type="NCBIfam" id="TIGR00327">
    <property type="entry name" value="secE_euk_arch"/>
    <property type="match status" value="1"/>
</dbReference>
<dbReference type="InterPro" id="IPR008158">
    <property type="entry name" value="Translocase_Sec61-g"/>
</dbReference>
<dbReference type="PANTHER" id="PTHR12309">
    <property type="entry name" value="SEC61 GAMMA SUBUNIT"/>
    <property type="match status" value="1"/>
</dbReference>
<dbReference type="Pfam" id="PF00584">
    <property type="entry name" value="SecE"/>
    <property type="match status" value="1"/>
</dbReference>
<sequence>MADSIKEILEIPTEFAQDGIQFMRRCTKPDRAEYQRLVQAVGVGFLVMGAVGYVVRLIHYPVNNILVGGA</sequence>
<evidence type="ECO:0000256" key="6">
    <source>
        <dbReference type="ARBA" id="ARBA00022927"/>
    </source>
</evidence>
<evidence type="ECO:0000256" key="1">
    <source>
        <dbReference type="ARBA" id="ARBA00004389"/>
    </source>
</evidence>
<protein>
    <submittedName>
        <fullName evidence="11">Translocase SEC61 complex gamma subunit</fullName>
    </submittedName>
</protein>
<feature type="transmembrane region" description="Helical" evidence="10">
    <location>
        <begin position="37"/>
        <end position="58"/>
    </location>
</feature>
<dbReference type="Gene3D" id="1.20.5.820">
    <property type="entry name" value="Preprotein translocase SecE subunit"/>
    <property type="match status" value="1"/>
</dbReference>
<keyword evidence="12" id="KW-1185">Reference proteome</keyword>
<evidence type="ECO:0000256" key="3">
    <source>
        <dbReference type="ARBA" id="ARBA00022448"/>
    </source>
</evidence>
<gene>
    <name evidence="11" type="ORF">SODALDRAFT_334780</name>
</gene>
<dbReference type="OrthoDB" id="2401875at2759"/>
<evidence type="ECO:0000313" key="12">
    <source>
        <dbReference type="Proteomes" id="UP000272025"/>
    </source>
</evidence>
<dbReference type="RefSeq" id="XP_028465467.1">
    <property type="nucleotide sequence ID" value="XM_028612296.1"/>
</dbReference>
<dbReference type="InterPro" id="IPR001901">
    <property type="entry name" value="Translocase_SecE/Sec61-g"/>
</dbReference>
<evidence type="ECO:0000313" key="11">
    <source>
        <dbReference type="EMBL" id="ROT37661.1"/>
    </source>
</evidence>
<dbReference type="SUPFAM" id="SSF103456">
    <property type="entry name" value="Preprotein translocase SecE subunit"/>
    <property type="match status" value="1"/>
</dbReference>
<organism evidence="11 12">
    <name type="scientific">Sodiomyces alkalinus (strain CBS 110278 / VKM F-3762 / F11)</name>
    <name type="common">Alkaliphilic filamentous fungus</name>
    <dbReference type="NCBI Taxonomy" id="1314773"/>
    <lineage>
        <taxon>Eukaryota</taxon>
        <taxon>Fungi</taxon>
        <taxon>Dikarya</taxon>
        <taxon>Ascomycota</taxon>
        <taxon>Pezizomycotina</taxon>
        <taxon>Sordariomycetes</taxon>
        <taxon>Hypocreomycetidae</taxon>
        <taxon>Glomerellales</taxon>
        <taxon>Plectosphaerellaceae</taxon>
        <taxon>Sodiomyces</taxon>
    </lineage>
</organism>
<dbReference type="AlphaFoldDB" id="A0A3N2PT52"/>
<accession>A0A3N2PT52</accession>
<dbReference type="GO" id="GO:0005789">
    <property type="term" value="C:endoplasmic reticulum membrane"/>
    <property type="evidence" value="ECO:0007669"/>
    <property type="project" value="UniProtKB-SubCell"/>
</dbReference>
<dbReference type="GO" id="GO:0008320">
    <property type="term" value="F:protein transmembrane transporter activity"/>
    <property type="evidence" value="ECO:0007669"/>
    <property type="project" value="InterPro"/>
</dbReference>
<dbReference type="HAMAP" id="MF_00422">
    <property type="entry name" value="SecE"/>
    <property type="match status" value="1"/>
</dbReference>
<dbReference type="Proteomes" id="UP000272025">
    <property type="component" value="Unassembled WGS sequence"/>
</dbReference>
<keyword evidence="9 10" id="KW-0472">Membrane</keyword>
<keyword evidence="3" id="KW-0813">Transport</keyword>
<evidence type="ECO:0000256" key="10">
    <source>
        <dbReference type="SAM" id="Phobius"/>
    </source>
</evidence>
<evidence type="ECO:0000256" key="4">
    <source>
        <dbReference type="ARBA" id="ARBA00022692"/>
    </source>
</evidence>
<keyword evidence="8" id="KW-0811">Translocation</keyword>
<dbReference type="PROSITE" id="PS01067">
    <property type="entry name" value="SECE_SEC61G"/>
    <property type="match status" value="1"/>
</dbReference>
<dbReference type="InterPro" id="IPR023391">
    <property type="entry name" value="Prot_translocase_SecE_dom_sf"/>
</dbReference>
<comment type="subcellular location">
    <subcellularLocation>
        <location evidence="1">Endoplasmic reticulum membrane</location>
        <topology evidence="1">Single-pass membrane protein</topology>
    </subcellularLocation>
</comment>